<dbReference type="EMBL" id="BMHQ01000006">
    <property type="protein sequence ID" value="GGE18102.1"/>
    <property type="molecule type" value="Genomic_DNA"/>
</dbReference>
<accession>A0A8J2VGR0</accession>
<reference evidence="1" key="2">
    <citation type="submission" date="2020-09" db="EMBL/GenBank/DDBJ databases">
        <authorList>
            <person name="Sun Q."/>
            <person name="Zhou Y."/>
        </authorList>
    </citation>
    <scope>NUCLEOTIDE SEQUENCE</scope>
    <source>
        <strain evidence="1">CGMCC 1.15179</strain>
    </source>
</reference>
<protein>
    <submittedName>
        <fullName evidence="1">Uncharacterized protein</fullName>
    </submittedName>
</protein>
<proteinExistence type="predicted"/>
<name>A0A8J2VGR0_9BACL</name>
<evidence type="ECO:0000313" key="2">
    <source>
        <dbReference type="Proteomes" id="UP000625210"/>
    </source>
</evidence>
<reference evidence="1" key="1">
    <citation type="journal article" date="2014" name="Int. J. Syst. Evol. Microbiol.">
        <title>Complete genome sequence of Corynebacterium casei LMG S-19264T (=DSM 44701T), isolated from a smear-ripened cheese.</title>
        <authorList>
            <consortium name="US DOE Joint Genome Institute (JGI-PGF)"/>
            <person name="Walter F."/>
            <person name="Albersmeier A."/>
            <person name="Kalinowski J."/>
            <person name="Ruckert C."/>
        </authorList>
    </citation>
    <scope>NUCLEOTIDE SEQUENCE</scope>
    <source>
        <strain evidence="1">CGMCC 1.15179</strain>
    </source>
</reference>
<evidence type="ECO:0000313" key="1">
    <source>
        <dbReference type="EMBL" id="GGE18102.1"/>
    </source>
</evidence>
<dbReference type="Proteomes" id="UP000625210">
    <property type="component" value="Unassembled WGS sequence"/>
</dbReference>
<dbReference type="AlphaFoldDB" id="A0A8J2VGR0"/>
<comment type="caution">
    <text evidence="1">The sequence shown here is derived from an EMBL/GenBank/DDBJ whole genome shotgun (WGS) entry which is preliminary data.</text>
</comment>
<gene>
    <name evidence="1" type="ORF">GCM10011571_19890</name>
</gene>
<sequence>MVEEKSSQLQALYEEHIPIVSRAALNIMLGTLEHCKTEFAWLKRPA</sequence>
<organism evidence="1 2">
    <name type="scientific">Marinithermofilum abyssi</name>
    <dbReference type="NCBI Taxonomy" id="1571185"/>
    <lineage>
        <taxon>Bacteria</taxon>
        <taxon>Bacillati</taxon>
        <taxon>Bacillota</taxon>
        <taxon>Bacilli</taxon>
        <taxon>Bacillales</taxon>
        <taxon>Thermoactinomycetaceae</taxon>
        <taxon>Marinithermofilum</taxon>
    </lineage>
</organism>
<keyword evidence="2" id="KW-1185">Reference proteome</keyword>